<organism evidence="3 4">
    <name type="scientific">Candidatus Filomicrobium marinum</name>
    <dbReference type="NCBI Taxonomy" id="1608628"/>
    <lineage>
        <taxon>Bacteria</taxon>
        <taxon>Pseudomonadati</taxon>
        <taxon>Pseudomonadota</taxon>
        <taxon>Alphaproteobacteria</taxon>
        <taxon>Hyphomicrobiales</taxon>
        <taxon>Hyphomicrobiaceae</taxon>
        <taxon>Filomicrobium</taxon>
    </lineage>
</organism>
<reference evidence="4" key="1">
    <citation type="submission" date="2015-02" db="EMBL/GenBank/DDBJ databases">
        <authorList>
            <person name="Chooi Y.-H."/>
        </authorList>
    </citation>
    <scope>NUCLEOTIDE SEQUENCE [LARGE SCALE GENOMIC DNA]</scope>
    <source>
        <strain evidence="4">strain Y</strain>
    </source>
</reference>
<feature type="signal peptide" evidence="2">
    <location>
        <begin position="1"/>
        <end position="19"/>
    </location>
</feature>
<evidence type="ECO:0000313" key="4">
    <source>
        <dbReference type="Proteomes" id="UP000033187"/>
    </source>
</evidence>
<feature type="region of interest" description="Disordered" evidence="1">
    <location>
        <begin position="50"/>
        <end position="242"/>
    </location>
</feature>
<dbReference type="RefSeq" id="WP_046475657.1">
    <property type="nucleotide sequence ID" value="NZ_LN829118.1"/>
</dbReference>
<evidence type="ECO:0000256" key="1">
    <source>
        <dbReference type="SAM" id="MobiDB-lite"/>
    </source>
</evidence>
<dbReference type="EMBL" id="LN829119">
    <property type="protein sequence ID" value="CPR15169.1"/>
    <property type="molecule type" value="Genomic_DNA"/>
</dbReference>
<keyword evidence="2" id="KW-0732">Signal</keyword>
<feature type="compositionally biased region" description="Pro residues" evidence="1">
    <location>
        <begin position="85"/>
        <end position="95"/>
    </location>
</feature>
<feature type="compositionally biased region" description="Basic and acidic residues" evidence="1">
    <location>
        <begin position="136"/>
        <end position="200"/>
    </location>
</feature>
<dbReference type="Proteomes" id="UP000033187">
    <property type="component" value="Chromosome 1"/>
</dbReference>
<dbReference type="NCBIfam" id="TIGR02794">
    <property type="entry name" value="tolA_full"/>
    <property type="match status" value="1"/>
</dbReference>
<dbReference type="GO" id="GO:0043213">
    <property type="term" value="P:bacteriocin transport"/>
    <property type="evidence" value="ECO:0007669"/>
    <property type="project" value="InterPro"/>
</dbReference>
<dbReference type="OrthoDB" id="7161229at2"/>
<feature type="compositionally biased region" description="Basic and acidic residues" evidence="1">
    <location>
        <begin position="96"/>
        <end position="119"/>
    </location>
</feature>
<evidence type="ECO:0000313" key="3">
    <source>
        <dbReference type="EMBL" id="CPR15169.1"/>
    </source>
</evidence>
<keyword evidence="3" id="KW-0261">Viral envelope protein</keyword>
<dbReference type="AlphaFoldDB" id="A0A0D6J9T7"/>
<dbReference type="GO" id="GO:0019534">
    <property type="term" value="F:toxin transmembrane transporter activity"/>
    <property type="evidence" value="ECO:0007669"/>
    <property type="project" value="InterPro"/>
</dbReference>
<name>A0A0D6J9T7_9HYPH</name>
<dbReference type="InterPro" id="IPR014161">
    <property type="entry name" value="Tol-Pal_TolA"/>
</dbReference>
<dbReference type="Gene3D" id="3.30.1150.10">
    <property type="match status" value="1"/>
</dbReference>
<feature type="compositionally biased region" description="Basic and acidic residues" evidence="1">
    <location>
        <begin position="50"/>
        <end position="84"/>
    </location>
</feature>
<keyword evidence="4" id="KW-1185">Reference proteome</keyword>
<gene>
    <name evidence="3" type="ORF">YBN1229_v1_0238</name>
</gene>
<feature type="chain" id="PRO_5002306015" evidence="2">
    <location>
        <begin position="20"/>
        <end position="345"/>
    </location>
</feature>
<dbReference type="KEGG" id="fiy:BN1229_v1_0238"/>
<accession>A0A0D6J9T7</accession>
<protein>
    <submittedName>
        <fullName evidence="3">Cell envelope protein TolA</fullName>
    </submittedName>
</protein>
<dbReference type="KEGG" id="fil:BN1229_v1_0234"/>
<keyword evidence="3" id="KW-0946">Virion</keyword>
<proteinExistence type="predicted"/>
<dbReference type="GO" id="GO:0016020">
    <property type="term" value="C:membrane"/>
    <property type="evidence" value="ECO:0007669"/>
    <property type="project" value="InterPro"/>
</dbReference>
<evidence type="ECO:0000256" key="2">
    <source>
        <dbReference type="SAM" id="SignalP"/>
    </source>
</evidence>
<sequence>MYFGLAISLLLHAGLLAWAVANFHSTSELPMPESPTIEAELVTVSEFTRLKQGDPQAKELEAKEQEKPEPQISKKEAPKPKPEMAEPPPAAAPPPEPEKTEPEKAEKPDKPSPLEKPDPIAEQIAALPPQQPTPEEAAKLEAERKAKAEQERKKKEAERKKKEAEQKKKEAARKKREEERKKKLAEEKRRQEAKNKESFTDRMAALIDKTPEKRGSPRSGQAPSKPTDYEGPTAGEREGRGNELTAREADLLKGQISAQLRNCWRLPGGGGGIEAIVVTVRWRLREDGSLDGPPTVENGRSDPVFQAAARAALAAVTECAPFNLPRDRYTAWRTIIWDFDPRHML</sequence>